<dbReference type="InterPro" id="IPR046347">
    <property type="entry name" value="bZIP_sf"/>
</dbReference>
<dbReference type="PRINTS" id="PR00043">
    <property type="entry name" value="LEUZIPPRJUN"/>
</dbReference>
<dbReference type="InterPro" id="IPR050946">
    <property type="entry name" value="AP-1_TF_bZIP"/>
</dbReference>
<evidence type="ECO:0000313" key="11">
    <source>
        <dbReference type="Proteomes" id="UP000291022"/>
    </source>
</evidence>
<comment type="similarity">
    <text evidence="1">Belongs to the bZIP family. Jun subfamily.</text>
</comment>
<reference evidence="10" key="2">
    <citation type="submission" date="2025-08" db="UniProtKB">
        <authorList>
            <consortium name="Ensembl"/>
        </authorList>
    </citation>
    <scope>IDENTIFICATION</scope>
</reference>
<dbReference type="CDD" id="cd14696">
    <property type="entry name" value="bZIP_Jun"/>
    <property type="match status" value="1"/>
</dbReference>
<proteinExistence type="inferred from homology"/>
<dbReference type="GeneTree" id="ENSGT00940000161195"/>
<accession>A0A452RZN8</accession>
<evidence type="ECO:0000256" key="6">
    <source>
        <dbReference type="ARBA" id="ARBA00029505"/>
    </source>
</evidence>
<feature type="region of interest" description="Disordered" evidence="8">
    <location>
        <begin position="1"/>
        <end position="77"/>
    </location>
</feature>
<evidence type="ECO:0000313" key="10">
    <source>
        <dbReference type="Ensembl" id="ENSUAMP00000025159.1"/>
    </source>
</evidence>
<evidence type="ECO:0000256" key="3">
    <source>
        <dbReference type="ARBA" id="ARBA00023125"/>
    </source>
</evidence>
<evidence type="ECO:0000259" key="9">
    <source>
        <dbReference type="PROSITE" id="PS00036"/>
    </source>
</evidence>
<organism evidence="10 11">
    <name type="scientific">Ursus americanus</name>
    <name type="common">American black bear</name>
    <name type="synonym">Euarctos americanus</name>
    <dbReference type="NCBI Taxonomy" id="9643"/>
    <lineage>
        <taxon>Eukaryota</taxon>
        <taxon>Metazoa</taxon>
        <taxon>Chordata</taxon>
        <taxon>Craniata</taxon>
        <taxon>Vertebrata</taxon>
        <taxon>Euteleostomi</taxon>
        <taxon>Mammalia</taxon>
        <taxon>Eutheria</taxon>
        <taxon>Laurasiatheria</taxon>
        <taxon>Carnivora</taxon>
        <taxon>Caniformia</taxon>
        <taxon>Ursidae</taxon>
        <taxon>Ursus</taxon>
    </lineage>
</organism>
<dbReference type="Gene3D" id="1.20.5.170">
    <property type="match status" value="1"/>
</dbReference>
<sequence>MCTKMEQPFYHDDLTQQRVRPGSGRPFLSRLQTPETQPGAHLADPYRSLKAPGRGAGTKGQRGSSYFSSQGSDTGRSAQACLHRKLERLIVPNSNGVITTTPHPPGTEQEGFADGFVKALDDLHKMNHVKPPNVSLGASSGPRLGPGASTPARSLSSLHQPQQLFPSLCALWSAAWPRRDWELVPDGHHQLPPTRATLSCGAQPRRHATVSPINMEDQERIKVERNAVRNRLAATKFRKRKLERTARLEDKVKTLKAETRGCRALLAPTGAGAQLKQKVMTHVSNGCQLTDHTTPMQTHVCPNTLLVTSRPVPS</sequence>
<dbReference type="InterPro" id="IPR004827">
    <property type="entry name" value="bZIP"/>
</dbReference>
<reference evidence="11" key="1">
    <citation type="submission" date="2016-06" db="EMBL/GenBank/DDBJ databases">
        <title>De novo assembly and RNA-Seq shows season-dependent expression and editing in black bear kidneys.</title>
        <authorList>
            <person name="Korstanje R."/>
            <person name="Srivastava A."/>
            <person name="Sarsani V.K."/>
            <person name="Sheehan S.M."/>
            <person name="Seger R.L."/>
            <person name="Barter M.E."/>
            <person name="Lindqvist C."/>
            <person name="Brody L.C."/>
            <person name="Mullikin J.C."/>
        </authorList>
    </citation>
    <scope>NUCLEOTIDE SEQUENCE [LARGE SCALE GENOMIC DNA]</scope>
</reference>
<protein>
    <recommendedName>
        <fullName evidence="6">Transcription factor JunB</fullName>
    </recommendedName>
    <alternativeName>
        <fullName evidence="7">Transcription factor AP-1 subunit JunB</fullName>
    </alternativeName>
</protein>
<keyword evidence="2" id="KW-0805">Transcription regulation</keyword>
<dbReference type="Proteomes" id="UP000291022">
    <property type="component" value="Unassembled WGS sequence"/>
</dbReference>
<dbReference type="PROSITE" id="PS00036">
    <property type="entry name" value="BZIP_BASIC"/>
    <property type="match status" value="1"/>
</dbReference>
<feature type="domain" description="BZIP" evidence="9">
    <location>
        <begin position="225"/>
        <end position="240"/>
    </location>
</feature>
<evidence type="ECO:0000256" key="4">
    <source>
        <dbReference type="ARBA" id="ARBA00023163"/>
    </source>
</evidence>
<name>A0A452RZN8_URSAM</name>
<feature type="region of interest" description="Disordered" evidence="8">
    <location>
        <begin position="135"/>
        <end position="154"/>
    </location>
</feature>
<evidence type="ECO:0000256" key="1">
    <source>
        <dbReference type="ARBA" id="ARBA00006882"/>
    </source>
</evidence>
<dbReference type="SMART" id="SM00338">
    <property type="entry name" value="BRLZ"/>
    <property type="match status" value="1"/>
</dbReference>
<feature type="compositionally biased region" description="Polar residues" evidence="8">
    <location>
        <begin position="61"/>
        <end position="77"/>
    </location>
</feature>
<dbReference type="PANTHER" id="PTHR11462:SF37">
    <property type="entry name" value="TRANSCRIPTION FACTOR JUNB"/>
    <property type="match status" value="1"/>
</dbReference>
<dbReference type="GO" id="GO:0005667">
    <property type="term" value="C:transcription regulator complex"/>
    <property type="evidence" value="ECO:0007669"/>
    <property type="project" value="TreeGrafter"/>
</dbReference>
<dbReference type="Ensembl" id="ENSUAMT00000028103.1">
    <property type="protein sequence ID" value="ENSUAMP00000025159.1"/>
    <property type="gene ID" value="ENSUAMG00000019609.1"/>
</dbReference>
<evidence type="ECO:0000256" key="7">
    <source>
        <dbReference type="ARBA" id="ARBA00030588"/>
    </source>
</evidence>
<dbReference type="PANTHER" id="PTHR11462">
    <property type="entry name" value="JUN TRANSCRIPTION FACTOR-RELATED"/>
    <property type="match status" value="1"/>
</dbReference>
<dbReference type="SUPFAM" id="SSF57959">
    <property type="entry name" value="Leucine zipper domain"/>
    <property type="match status" value="1"/>
</dbReference>
<dbReference type="STRING" id="9643.ENSUAMP00000025159"/>
<evidence type="ECO:0000256" key="5">
    <source>
        <dbReference type="ARBA" id="ARBA00023242"/>
    </source>
</evidence>
<keyword evidence="11" id="KW-1185">Reference proteome</keyword>
<dbReference type="GO" id="GO:0051726">
    <property type="term" value="P:regulation of cell cycle"/>
    <property type="evidence" value="ECO:0007669"/>
    <property type="project" value="TreeGrafter"/>
</dbReference>
<keyword evidence="4" id="KW-0804">Transcription</keyword>
<dbReference type="Pfam" id="PF00170">
    <property type="entry name" value="bZIP_1"/>
    <property type="match status" value="1"/>
</dbReference>
<dbReference type="GO" id="GO:0000978">
    <property type="term" value="F:RNA polymerase II cis-regulatory region sequence-specific DNA binding"/>
    <property type="evidence" value="ECO:0007669"/>
    <property type="project" value="TreeGrafter"/>
</dbReference>
<dbReference type="Pfam" id="PF03957">
    <property type="entry name" value="Jun"/>
    <property type="match status" value="1"/>
</dbReference>
<dbReference type="GO" id="GO:0000981">
    <property type="term" value="F:DNA-binding transcription factor activity, RNA polymerase II-specific"/>
    <property type="evidence" value="ECO:0007669"/>
    <property type="project" value="TreeGrafter"/>
</dbReference>
<dbReference type="GO" id="GO:0042127">
    <property type="term" value="P:regulation of cell population proliferation"/>
    <property type="evidence" value="ECO:0007669"/>
    <property type="project" value="TreeGrafter"/>
</dbReference>
<reference evidence="10" key="3">
    <citation type="submission" date="2025-09" db="UniProtKB">
        <authorList>
            <consortium name="Ensembl"/>
        </authorList>
    </citation>
    <scope>IDENTIFICATION</scope>
</reference>
<keyword evidence="5" id="KW-0539">Nucleus</keyword>
<keyword evidence="3" id="KW-0238">DNA-binding</keyword>
<evidence type="ECO:0000256" key="8">
    <source>
        <dbReference type="SAM" id="MobiDB-lite"/>
    </source>
</evidence>
<dbReference type="InterPro" id="IPR005643">
    <property type="entry name" value="JNK"/>
</dbReference>
<dbReference type="AlphaFoldDB" id="A0A452RZN8"/>
<dbReference type="OMA" id="QPRRHAT"/>
<dbReference type="InterPro" id="IPR002112">
    <property type="entry name" value="Leuzip_Jun"/>
</dbReference>
<evidence type="ECO:0000256" key="2">
    <source>
        <dbReference type="ARBA" id="ARBA00023015"/>
    </source>
</evidence>